<proteinExistence type="predicted"/>
<keyword evidence="1" id="KW-1133">Transmembrane helix</keyword>
<keyword evidence="1" id="KW-0812">Transmembrane</keyword>
<comment type="caution">
    <text evidence="2">The sequence shown here is derived from an EMBL/GenBank/DDBJ whole genome shotgun (WGS) entry which is preliminary data.</text>
</comment>
<dbReference type="EMBL" id="PUHQ01000030">
    <property type="protein sequence ID" value="KAG0661973.1"/>
    <property type="molecule type" value="Genomic_DNA"/>
</dbReference>
<organism evidence="2 3">
    <name type="scientific">Rhodotorula mucilaginosa</name>
    <name type="common">Yeast</name>
    <name type="synonym">Rhodotorula rubra</name>
    <dbReference type="NCBI Taxonomy" id="5537"/>
    <lineage>
        <taxon>Eukaryota</taxon>
        <taxon>Fungi</taxon>
        <taxon>Dikarya</taxon>
        <taxon>Basidiomycota</taxon>
        <taxon>Pucciniomycotina</taxon>
        <taxon>Microbotryomycetes</taxon>
        <taxon>Sporidiobolales</taxon>
        <taxon>Sporidiobolaceae</taxon>
        <taxon>Rhodotorula</taxon>
    </lineage>
</organism>
<dbReference type="Pfam" id="PF07942">
    <property type="entry name" value="CARME"/>
    <property type="match status" value="1"/>
</dbReference>
<feature type="transmembrane region" description="Helical" evidence="1">
    <location>
        <begin position="20"/>
        <end position="39"/>
    </location>
</feature>
<keyword evidence="1" id="KW-0472">Membrane</keyword>
<evidence type="ECO:0000256" key="1">
    <source>
        <dbReference type="SAM" id="Phobius"/>
    </source>
</evidence>
<dbReference type="GO" id="GO:0008757">
    <property type="term" value="F:S-adenosylmethionine-dependent methyltransferase activity"/>
    <property type="evidence" value="ECO:0007669"/>
    <property type="project" value="InterPro"/>
</dbReference>
<accession>A0A9P6W2D9</accession>
<gene>
    <name evidence="2" type="ORF">C6P46_003678</name>
</gene>
<evidence type="ECO:0000313" key="2">
    <source>
        <dbReference type="EMBL" id="KAG0661973.1"/>
    </source>
</evidence>
<sequence length="409" mass="46497">MQDGGPTARPRLPKRPPEHTLFAFVVTTALFLVVSYLVLSPPTRLLRRLHRALTRPVTTILGRVPVPSGLQTPADLVIAARSFSHYPTAQQHWLARKWLAYNRLPARQRRLGDMLGWSEKLKQAEEAVELNAVVTDELAALAFDQARRQGVPIGLRSRFWREDGRVVETLKHFVRDWSQAGKAERDVLFPPILNALRREFSDETMRRERKVLLPGCGLARLAYEISLQGFDTEANDYSHFMNLGISLIFQHTRVANQYEAAPYLHSFSHHRSSEKMLRTVSFPDVVPDRDATLTFTPGDFLELYRAQATHDAVVTLFFIDTASNIVSYLETLYGLLKPGGVWINLGPLLWYGNPAMELPLEDVLHLAQLVGFKIERQSEIKAARYTADEEGMYTFAYDCAFWVARKPPA</sequence>
<dbReference type="InterPro" id="IPR012901">
    <property type="entry name" value="CARME"/>
</dbReference>
<dbReference type="SMART" id="SM01296">
    <property type="entry name" value="N2227"/>
    <property type="match status" value="1"/>
</dbReference>
<dbReference type="Proteomes" id="UP000777482">
    <property type="component" value="Unassembled WGS sequence"/>
</dbReference>
<reference evidence="2 3" key="1">
    <citation type="submission" date="2020-11" db="EMBL/GenBank/DDBJ databases">
        <title>Kefir isolates.</title>
        <authorList>
            <person name="Marcisauskas S."/>
            <person name="Kim Y."/>
            <person name="Blasche S."/>
        </authorList>
    </citation>
    <scope>NUCLEOTIDE SEQUENCE [LARGE SCALE GENOMIC DNA]</scope>
    <source>
        <strain evidence="2 3">KR</strain>
    </source>
</reference>
<dbReference type="InterPro" id="IPR029063">
    <property type="entry name" value="SAM-dependent_MTases_sf"/>
</dbReference>
<dbReference type="AlphaFoldDB" id="A0A9P6W2D9"/>
<dbReference type="OrthoDB" id="978at2759"/>
<dbReference type="Gene3D" id="3.40.50.150">
    <property type="entry name" value="Vaccinia Virus protein VP39"/>
    <property type="match status" value="1"/>
</dbReference>
<dbReference type="SUPFAM" id="SSF53335">
    <property type="entry name" value="S-adenosyl-L-methionine-dependent methyltransferases"/>
    <property type="match status" value="1"/>
</dbReference>
<dbReference type="PANTHER" id="PTHR12303">
    <property type="entry name" value="CARNOSINE N-METHYLTRANSFERASE"/>
    <property type="match status" value="1"/>
</dbReference>
<name>A0A9P6W2D9_RHOMI</name>
<evidence type="ECO:0008006" key="4">
    <source>
        <dbReference type="Google" id="ProtNLM"/>
    </source>
</evidence>
<keyword evidence="3" id="KW-1185">Reference proteome</keyword>
<dbReference type="PANTHER" id="PTHR12303:SF13">
    <property type="match status" value="1"/>
</dbReference>
<evidence type="ECO:0000313" key="3">
    <source>
        <dbReference type="Proteomes" id="UP000777482"/>
    </source>
</evidence>
<protein>
    <recommendedName>
        <fullName evidence="4">N2227-domain-containing protein</fullName>
    </recommendedName>
</protein>